<organism evidence="2 3">
    <name type="scientific">Geodia barretti</name>
    <name type="common">Barrett's horny sponge</name>
    <dbReference type="NCBI Taxonomy" id="519541"/>
    <lineage>
        <taxon>Eukaryota</taxon>
        <taxon>Metazoa</taxon>
        <taxon>Porifera</taxon>
        <taxon>Demospongiae</taxon>
        <taxon>Heteroscleromorpha</taxon>
        <taxon>Tetractinellida</taxon>
        <taxon>Astrophorina</taxon>
        <taxon>Geodiidae</taxon>
        <taxon>Geodia</taxon>
    </lineage>
</organism>
<accession>A0AA35SPS6</accession>
<proteinExistence type="predicted"/>
<sequence length="136" mass="14714">MSEHPFSPALPCSSGSTPPVREEQYVLPSLGPQLQNSCQSVIAKAPHQDEPPAGVPPLLRPFQATSELLDLPPDLSCIILSGDFSLELYEEEEQAVDELVTGLESESSAPDQTQLADYLVPFFSLAEPHSSLIQDI</sequence>
<protein>
    <submittedName>
        <fullName evidence="2">Uncharacterized protein</fullName>
    </submittedName>
</protein>
<evidence type="ECO:0000313" key="2">
    <source>
        <dbReference type="EMBL" id="CAI8033067.1"/>
    </source>
</evidence>
<dbReference type="Proteomes" id="UP001174909">
    <property type="component" value="Unassembled WGS sequence"/>
</dbReference>
<evidence type="ECO:0000313" key="3">
    <source>
        <dbReference type="Proteomes" id="UP001174909"/>
    </source>
</evidence>
<dbReference type="EMBL" id="CASHTH010002642">
    <property type="protein sequence ID" value="CAI8033067.1"/>
    <property type="molecule type" value="Genomic_DNA"/>
</dbReference>
<reference evidence="2" key="1">
    <citation type="submission" date="2023-03" db="EMBL/GenBank/DDBJ databases">
        <authorList>
            <person name="Steffen K."/>
            <person name="Cardenas P."/>
        </authorList>
    </citation>
    <scope>NUCLEOTIDE SEQUENCE</scope>
</reference>
<comment type="caution">
    <text evidence="2">The sequence shown here is derived from an EMBL/GenBank/DDBJ whole genome shotgun (WGS) entry which is preliminary data.</text>
</comment>
<name>A0AA35SPS6_GEOBA</name>
<gene>
    <name evidence="2" type="ORF">GBAR_LOCUS18652</name>
</gene>
<dbReference type="AlphaFoldDB" id="A0AA35SPS6"/>
<feature type="region of interest" description="Disordered" evidence="1">
    <location>
        <begin position="1"/>
        <end position="20"/>
    </location>
</feature>
<keyword evidence="3" id="KW-1185">Reference proteome</keyword>
<evidence type="ECO:0000256" key="1">
    <source>
        <dbReference type="SAM" id="MobiDB-lite"/>
    </source>
</evidence>